<keyword evidence="1" id="KW-0812">Transmembrane</keyword>
<dbReference type="PANTHER" id="PTHR46830">
    <property type="entry name" value="TRANSFERASE, PUTATIVE-RELATED"/>
    <property type="match status" value="1"/>
</dbReference>
<keyword evidence="1" id="KW-0472">Membrane</keyword>
<dbReference type="InterPro" id="IPR007577">
    <property type="entry name" value="GlycoTrfase_DXD_sugar-bd_CS"/>
</dbReference>
<dbReference type="HOGENOM" id="CLU_1215781_0_0_1"/>
<name>R7TTM7_CAPTE</name>
<dbReference type="Pfam" id="PF04488">
    <property type="entry name" value="Gly_transf_sug"/>
    <property type="match status" value="1"/>
</dbReference>
<evidence type="ECO:0000313" key="2">
    <source>
        <dbReference type="EMBL" id="ELT97039.1"/>
    </source>
</evidence>
<dbReference type="Gene3D" id="3.90.550.20">
    <property type="match status" value="1"/>
</dbReference>
<accession>R7TTM7</accession>
<proteinExistence type="predicted"/>
<evidence type="ECO:0000313" key="3">
    <source>
        <dbReference type="EnsemblMetazoa" id="CapteP187074"/>
    </source>
</evidence>
<dbReference type="EMBL" id="AMQN01011086">
    <property type="status" value="NOT_ANNOTATED_CDS"/>
    <property type="molecule type" value="Genomic_DNA"/>
</dbReference>
<reference evidence="4" key="1">
    <citation type="submission" date="2012-12" db="EMBL/GenBank/DDBJ databases">
        <authorList>
            <person name="Hellsten U."/>
            <person name="Grimwood J."/>
            <person name="Chapman J.A."/>
            <person name="Shapiro H."/>
            <person name="Aerts A."/>
            <person name="Otillar R.P."/>
            <person name="Terry A.Y."/>
            <person name="Boore J.L."/>
            <person name="Simakov O."/>
            <person name="Marletaz F."/>
            <person name="Cho S.-J."/>
            <person name="Edsinger-Gonzales E."/>
            <person name="Havlak P."/>
            <person name="Kuo D.-H."/>
            <person name="Larsson T."/>
            <person name="Lv J."/>
            <person name="Arendt D."/>
            <person name="Savage R."/>
            <person name="Osoegawa K."/>
            <person name="de Jong P."/>
            <person name="Lindberg D.R."/>
            <person name="Seaver E.C."/>
            <person name="Weisblat D.A."/>
            <person name="Putnam N.H."/>
            <person name="Grigoriev I.V."/>
            <person name="Rokhsar D.S."/>
        </authorList>
    </citation>
    <scope>NUCLEOTIDE SEQUENCE</scope>
    <source>
        <strain evidence="4">I ESC-2004</strain>
    </source>
</reference>
<reference evidence="3" key="3">
    <citation type="submission" date="2015-06" db="UniProtKB">
        <authorList>
            <consortium name="EnsemblMetazoa"/>
        </authorList>
    </citation>
    <scope>IDENTIFICATION</scope>
</reference>
<evidence type="ECO:0000313" key="4">
    <source>
        <dbReference type="Proteomes" id="UP000014760"/>
    </source>
</evidence>
<keyword evidence="4" id="KW-1185">Reference proteome</keyword>
<dbReference type="Proteomes" id="UP000014760">
    <property type="component" value="Unassembled WGS sequence"/>
</dbReference>
<dbReference type="OrthoDB" id="6150660at2759"/>
<evidence type="ECO:0000256" key="1">
    <source>
        <dbReference type="SAM" id="Phobius"/>
    </source>
</evidence>
<dbReference type="SUPFAM" id="SSF53448">
    <property type="entry name" value="Nucleotide-diphospho-sugar transferases"/>
    <property type="match status" value="1"/>
</dbReference>
<dbReference type="EMBL" id="KB308677">
    <property type="protein sequence ID" value="ELT97039.1"/>
    <property type="molecule type" value="Genomic_DNA"/>
</dbReference>
<dbReference type="STRING" id="283909.R7TTM7"/>
<keyword evidence="1" id="KW-1133">Transmembrane helix</keyword>
<dbReference type="AlphaFoldDB" id="R7TTM7"/>
<reference evidence="2 4" key="2">
    <citation type="journal article" date="2013" name="Nature">
        <title>Insights into bilaterian evolution from three spiralian genomes.</title>
        <authorList>
            <person name="Simakov O."/>
            <person name="Marletaz F."/>
            <person name="Cho S.J."/>
            <person name="Edsinger-Gonzales E."/>
            <person name="Havlak P."/>
            <person name="Hellsten U."/>
            <person name="Kuo D.H."/>
            <person name="Larsson T."/>
            <person name="Lv J."/>
            <person name="Arendt D."/>
            <person name="Savage R."/>
            <person name="Osoegawa K."/>
            <person name="de Jong P."/>
            <person name="Grimwood J."/>
            <person name="Chapman J.A."/>
            <person name="Shapiro H."/>
            <person name="Aerts A."/>
            <person name="Otillar R.P."/>
            <person name="Terry A.Y."/>
            <person name="Boore J.L."/>
            <person name="Grigoriev I.V."/>
            <person name="Lindberg D.R."/>
            <person name="Seaver E.C."/>
            <person name="Weisblat D.A."/>
            <person name="Putnam N.H."/>
            <person name="Rokhsar D.S."/>
        </authorList>
    </citation>
    <scope>NUCLEOTIDE SEQUENCE</scope>
    <source>
        <strain evidence="2 4">I ESC-2004</strain>
    </source>
</reference>
<feature type="transmembrane region" description="Helical" evidence="1">
    <location>
        <begin position="12"/>
        <end position="33"/>
    </location>
</feature>
<dbReference type="PANTHER" id="PTHR46830:SF2">
    <property type="entry name" value="ALPHA-1,4-N-ACETYLGLUCOSAMINYLTRANSFERASE"/>
    <property type="match status" value="1"/>
</dbReference>
<protein>
    <submittedName>
        <fullName evidence="2 3">Uncharacterized protein</fullName>
    </submittedName>
</protein>
<sequence>MSHPSTLFTRCPVWAIRLTLAVVGVVLLGNLFFSSRIGQPVNTELNDVMIQPQPRCDCSSCPKKDEIESDMKTAIEEKKESLVKEEEEFKVPNIVHYTWYADESVPMTFKHYIGVLSASKVLKPDKIYIHMNISRPAGEYWDKIVALPNVEPRNEGIPHGIWENKKIMDKPNFFTDISDISRLKYLLEYGGIYLDYDNEAMNLKDLCNRLLQQMFTSTLLLKWPSGFN</sequence>
<dbReference type="EMBL" id="AMQN01011087">
    <property type="status" value="NOT_ANNOTATED_CDS"/>
    <property type="molecule type" value="Genomic_DNA"/>
</dbReference>
<gene>
    <name evidence="2" type="ORF">CAPTEDRAFT_187074</name>
</gene>
<dbReference type="InterPro" id="IPR029044">
    <property type="entry name" value="Nucleotide-diphossugar_trans"/>
</dbReference>
<organism evidence="2">
    <name type="scientific">Capitella teleta</name>
    <name type="common">Polychaete worm</name>
    <dbReference type="NCBI Taxonomy" id="283909"/>
    <lineage>
        <taxon>Eukaryota</taxon>
        <taxon>Metazoa</taxon>
        <taxon>Spiralia</taxon>
        <taxon>Lophotrochozoa</taxon>
        <taxon>Annelida</taxon>
        <taxon>Polychaeta</taxon>
        <taxon>Sedentaria</taxon>
        <taxon>Scolecida</taxon>
        <taxon>Capitellidae</taxon>
        <taxon>Capitella</taxon>
    </lineage>
</organism>
<dbReference type="EnsemblMetazoa" id="CapteT187074">
    <property type="protein sequence ID" value="CapteP187074"/>
    <property type="gene ID" value="CapteG187074"/>
</dbReference>